<dbReference type="KEGG" id="vde:111250527"/>
<evidence type="ECO:0000256" key="6">
    <source>
        <dbReference type="ARBA" id="ARBA00022837"/>
    </source>
</evidence>
<keyword evidence="3 12" id="KW-0732">Signal</keyword>
<keyword evidence="2" id="KW-0479">Metal-binding</keyword>
<feature type="domain" description="EF-hand" evidence="13">
    <location>
        <begin position="155"/>
        <end position="190"/>
    </location>
</feature>
<dbReference type="FunFam" id="1.10.238.10:FF:000104">
    <property type="entry name" value="calumenin isoform X1"/>
    <property type="match status" value="1"/>
</dbReference>
<dbReference type="InterPro" id="IPR002048">
    <property type="entry name" value="EF_hand_dom"/>
</dbReference>
<evidence type="ECO:0000259" key="13">
    <source>
        <dbReference type="PROSITE" id="PS50222"/>
    </source>
</evidence>
<dbReference type="FunCoup" id="A0A7M7K4X1">
    <property type="interactions" value="1710"/>
</dbReference>
<dbReference type="EnsemblMetazoa" id="XM_022805940">
    <property type="protein sequence ID" value="XP_022661675"/>
    <property type="gene ID" value="LOC111250527"/>
</dbReference>
<accession>A0A7M7K4X1</accession>
<keyword evidence="7" id="KW-0325">Glycoprotein</keyword>
<dbReference type="SMART" id="SM00054">
    <property type="entry name" value="EFh"/>
    <property type="match status" value="4"/>
</dbReference>
<evidence type="ECO:0000256" key="1">
    <source>
        <dbReference type="ARBA" id="ARBA00004319"/>
    </source>
</evidence>
<feature type="domain" description="EF-hand" evidence="13">
    <location>
        <begin position="73"/>
        <end position="108"/>
    </location>
</feature>
<evidence type="ECO:0000256" key="12">
    <source>
        <dbReference type="SAM" id="SignalP"/>
    </source>
</evidence>
<dbReference type="PANTHER" id="PTHR10827">
    <property type="entry name" value="RETICULOCALBIN"/>
    <property type="match status" value="1"/>
</dbReference>
<evidence type="ECO:0000256" key="2">
    <source>
        <dbReference type="ARBA" id="ARBA00022723"/>
    </source>
</evidence>
<comment type="subunit">
    <text evidence="10">Interacts with PCSK6 (immature form including the propeptide); probably involved in the maturation and the secretion of PCSK6.</text>
</comment>
<evidence type="ECO:0000256" key="3">
    <source>
        <dbReference type="ARBA" id="ARBA00022729"/>
    </source>
</evidence>
<evidence type="ECO:0000256" key="8">
    <source>
        <dbReference type="ARBA" id="ARBA00023186"/>
    </source>
</evidence>
<sequence>MGRKDTVYFLALILLAMCSLHEGKASRFEDLHHERVDNGAVNHHEGSEHEFDHQAILGSKDAAEEFEDLPPEEARRRLRGIAKRMDSNQDGYVEKAELSKWILSSFDMLTREESLERFEDEDRNKDGKVSWEEHFAENFGEGSILHEHHEEDVPRMLEEDRELFALADDDRDGLLSKEEFPAFSHPHEFSKMHMLLVNHTMRRKDTNKDGKLTLEEYLKEDSGREMSEEVRVTEKDRFELDLDRNRDGNLDLSEVKHWIIPDNNDIADQEVEHLMENSDSDKDGRLSIQEIIDHHEIFVGSEATDYGEHLHKFKDEL</sequence>
<evidence type="ECO:0000256" key="10">
    <source>
        <dbReference type="ARBA" id="ARBA00063143"/>
    </source>
</evidence>
<dbReference type="GO" id="GO:0015031">
    <property type="term" value="P:protein transport"/>
    <property type="evidence" value="ECO:0007669"/>
    <property type="project" value="UniProtKB-ARBA"/>
</dbReference>
<dbReference type="Pfam" id="PF13499">
    <property type="entry name" value="EF-hand_7"/>
    <property type="match status" value="2"/>
</dbReference>
<evidence type="ECO:0000256" key="5">
    <source>
        <dbReference type="ARBA" id="ARBA00022824"/>
    </source>
</evidence>
<dbReference type="Proteomes" id="UP000594260">
    <property type="component" value="Unplaced"/>
</dbReference>
<dbReference type="PROSITE" id="PS50222">
    <property type="entry name" value="EF_HAND_2"/>
    <property type="match status" value="3"/>
</dbReference>
<dbReference type="OrthoDB" id="293868at2759"/>
<dbReference type="InterPro" id="IPR011992">
    <property type="entry name" value="EF-hand-dom_pair"/>
</dbReference>
<dbReference type="OMA" id="TWEEYNM"/>
<dbReference type="RefSeq" id="XP_022661675.1">
    <property type="nucleotide sequence ID" value="XM_022805940.1"/>
</dbReference>
<reference evidence="14" key="1">
    <citation type="submission" date="2021-01" db="UniProtKB">
        <authorList>
            <consortium name="EnsemblMetazoa"/>
        </authorList>
    </citation>
    <scope>IDENTIFICATION</scope>
</reference>
<keyword evidence="5" id="KW-0256">Endoplasmic reticulum</keyword>
<dbReference type="InParanoid" id="A0A7M7K4X1"/>
<feature type="domain" description="EF-hand" evidence="13">
    <location>
        <begin position="266"/>
        <end position="301"/>
    </location>
</feature>
<dbReference type="AlphaFoldDB" id="A0A7M7K4X1"/>
<dbReference type="GO" id="GO:0005509">
    <property type="term" value="F:calcium ion binding"/>
    <property type="evidence" value="ECO:0007669"/>
    <property type="project" value="InterPro"/>
</dbReference>
<protein>
    <recommendedName>
        <fullName evidence="11">Reticulocalbin-3</fullName>
    </recommendedName>
</protein>
<keyword evidence="6" id="KW-0106">Calcium</keyword>
<keyword evidence="8" id="KW-0143">Chaperone</keyword>
<comment type="subcellular location">
    <subcellularLocation>
        <location evidence="1">Endoplasmic reticulum lumen</location>
    </subcellularLocation>
</comment>
<dbReference type="Gene3D" id="1.10.238.10">
    <property type="entry name" value="EF-hand"/>
    <property type="match status" value="3"/>
</dbReference>
<dbReference type="InterPro" id="IPR018247">
    <property type="entry name" value="EF_Hand_1_Ca_BS"/>
</dbReference>
<feature type="chain" id="PRO_5029516391" description="Reticulocalbin-3" evidence="12">
    <location>
        <begin position="26"/>
        <end position="317"/>
    </location>
</feature>
<evidence type="ECO:0000256" key="4">
    <source>
        <dbReference type="ARBA" id="ARBA00022737"/>
    </source>
</evidence>
<dbReference type="GO" id="GO:0005788">
    <property type="term" value="C:endoplasmic reticulum lumen"/>
    <property type="evidence" value="ECO:0007669"/>
    <property type="project" value="UniProtKB-SubCell"/>
</dbReference>
<evidence type="ECO:0000256" key="7">
    <source>
        <dbReference type="ARBA" id="ARBA00023180"/>
    </source>
</evidence>
<comment type="function">
    <text evidence="9">Probable molecular chaperone assisting protein biosynthesis and transport in the endoplasmic reticulum. Required for the proper biosynthesis and transport of pulmonary surfactant-associated protein A/SP-A, pulmonary surfactant-associated protein D/SP-D and the lipid transporter ABCA3. By regulating both the proper expression and the degradation through the endoplasmic reticulum-associated protein degradation pathway of these proteins plays a crucial role in pulmonary surfactant homeostasis. Has an anti-fibrotic activity by negatively regulating the secretion of type I and type III collagens. This calcium-binding protein also transiently associates with immature PCSK6 and regulates its secretion.</text>
</comment>
<evidence type="ECO:0000256" key="11">
    <source>
        <dbReference type="ARBA" id="ARBA00072696"/>
    </source>
</evidence>
<evidence type="ECO:0000256" key="9">
    <source>
        <dbReference type="ARBA" id="ARBA00056975"/>
    </source>
</evidence>
<dbReference type="GeneID" id="111250527"/>
<evidence type="ECO:0000313" key="14">
    <source>
        <dbReference type="EnsemblMetazoa" id="XP_022661675"/>
    </source>
</evidence>
<proteinExistence type="predicted"/>
<feature type="signal peptide" evidence="12">
    <location>
        <begin position="1"/>
        <end position="25"/>
    </location>
</feature>
<organism evidence="14 15">
    <name type="scientific">Varroa destructor</name>
    <name type="common">Honeybee mite</name>
    <dbReference type="NCBI Taxonomy" id="109461"/>
    <lineage>
        <taxon>Eukaryota</taxon>
        <taxon>Metazoa</taxon>
        <taxon>Ecdysozoa</taxon>
        <taxon>Arthropoda</taxon>
        <taxon>Chelicerata</taxon>
        <taxon>Arachnida</taxon>
        <taxon>Acari</taxon>
        <taxon>Parasitiformes</taxon>
        <taxon>Mesostigmata</taxon>
        <taxon>Gamasina</taxon>
        <taxon>Dermanyssoidea</taxon>
        <taxon>Varroidae</taxon>
        <taxon>Varroa</taxon>
    </lineage>
</organism>
<keyword evidence="4" id="KW-0677">Repeat</keyword>
<dbReference type="Pfam" id="PF13202">
    <property type="entry name" value="EF-hand_5"/>
    <property type="match status" value="2"/>
</dbReference>
<name>A0A7M7K4X1_VARDE</name>
<dbReference type="SUPFAM" id="SSF47473">
    <property type="entry name" value="EF-hand"/>
    <property type="match status" value="2"/>
</dbReference>
<dbReference type="PANTHER" id="PTHR10827:SF95">
    <property type="entry name" value="LD34388P"/>
    <property type="match status" value="1"/>
</dbReference>
<dbReference type="PROSITE" id="PS00018">
    <property type="entry name" value="EF_HAND_1"/>
    <property type="match status" value="5"/>
</dbReference>
<keyword evidence="15" id="KW-1185">Reference proteome</keyword>
<evidence type="ECO:0000313" key="15">
    <source>
        <dbReference type="Proteomes" id="UP000594260"/>
    </source>
</evidence>